<protein>
    <submittedName>
        <fullName evidence="2">Uncharacterized protein</fullName>
    </submittedName>
</protein>
<dbReference type="STRING" id="1802727.A2937_01010"/>
<keyword evidence="1" id="KW-0812">Transmembrane</keyword>
<evidence type="ECO:0000313" key="2">
    <source>
        <dbReference type="EMBL" id="OHA83127.1"/>
    </source>
</evidence>
<reference evidence="2 3" key="1">
    <citation type="journal article" date="2016" name="Nat. Commun.">
        <title>Thousands of microbial genomes shed light on interconnected biogeochemical processes in an aquifer system.</title>
        <authorList>
            <person name="Anantharaman K."/>
            <person name="Brown C.T."/>
            <person name="Hug L.A."/>
            <person name="Sharon I."/>
            <person name="Castelle C.J."/>
            <person name="Probst A.J."/>
            <person name="Thomas B.C."/>
            <person name="Singh A."/>
            <person name="Wilkins M.J."/>
            <person name="Karaoz U."/>
            <person name="Brodie E.L."/>
            <person name="Williams K.H."/>
            <person name="Hubbard S.S."/>
            <person name="Banfield J.F."/>
        </authorList>
    </citation>
    <scope>NUCLEOTIDE SEQUENCE [LARGE SCALE GENOMIC DNA]</scope>
</reference>
<name>A0A1G2SDI9_9BACT</name>
<organism evidence="2 3">
    <name type="scientific">Candidatus Yonathbacteria bacterium RIFCSPLOWO2_01_FULL_47_33b</name>
    <dbReference type="NCBI Taxonomy" id="1802727"/>
    <lineage>
        <taxon>Bacteria</taxon>
        <taxon>Candidatus Yonathiibacteriota</taxon>
    </lineage>
</organism>
<feature type="transmembrane region" description="Helical" evidence="1">
    <location>
        <begin position="45"/>
        <end position="63"/>
    </location>
</feature>
<evidence type="ECO:0000313" key="3">
    <source>
        <dbReference type="Proteomes" id="UP000177987"/>
    </source>
</evidence>
<keyword evidence="1" id="KW-0472">Membrane</keyword>
<dbReference type="AlphaFoldDB" id="A0A1G2SDI9"/>
<dbReference type="Proteomes" id="UP000177987">
    <property type="component" value="Unassembled WGS sequence"/>
</dbReference>
<accession>A0A1G2SDI9</accession>
<keyword evidence="1" id="KW-1133">Transmembrane helix</keyword>
<proteinExistence type="predicted"/>
<evidence type="ECO:0000256" key="1">
    <source>
        <dbReference type="SAM" id="Phobius"/>
    </source>
</evidence>
<dbReference type="EMBL" id="MHUW01000020">
    <property type="protein sequence ID" value="OHA83127.1"/>
    <property type="molecule type" value="Genomic_DNA"/>
</dbReference>
<sequence length="102" mass="11291">MSDVQFNPEDTGFNAPTFRDTAKKSKMVELVMKTGLVKDEEQANYVLLGMSVVFLILTAVVVMNMTGVGASQNTITYIEDIPEEERAALPPEILNQLPSRNQ</sequence>
<gene>
    <name evidence="2" type="ORF">A2937_01010</name>
</gene>
<comment type="caution">
    <text evidence="2">The sequence shown here is derived from an EMBL/GenBank/DDBJ whole genome shotgun (WGS) entry which is preliminary data.</text>
</comment>